<protein>
    <submittedName>
        <fullName evidence="2">Uncharacterized protein</fullName>
    </submittedName>
</protein>
<organism evidence="2 3">
    <name type="scientific">Trichoglossum hirsutum</name>
    <dbReference type="NCBI Taxonomy" id="265104"/>
    <lineage>
        <taxon>Eukaryota</taxon>
        <taxon>Fungi</taxon>
        <taxon>Dikarya</taxon>
        <taxon>Ascomycota</taxon>
        <taxon>Pezizomycotina</taxon>
        <taxon>Geoglossomycetes</taxon>
        <taxon>Geoglossales</taxon>
        <taxon>Geoglossaceae</taxon>
        <taxon>Trichoglossum</taxon>
    </lineage>
</organism>
<dbReference type="Proteomes" id="UP000750711">
    <property type="component" value="Unassembled WGS sequence"/>
</dbReference>
<comment type="caution">
    <text evidence="2">The sequence shown here is derived from an EMBL/GenBank/DDBJ whole genome shotgun (WGS) entry which is preliminary data.</text>
</comment>
<dbReference type="EMBL" id="JAGHQM010004269">
    <property type="protein sequence ID" value="KAH0536559.1"/>
    <property type="molecule type" value="Genomic_DNA"/>
</dbReference>
<evidence type="ECO:0000256" key="1">
    <source>
        <dbReference type="SAM" id="MobiDB-lite"/>
    </source>
</evidence>
<gene>
    <name evidence="2" type="ORF">GP486_008872</name>
</gene>
<accession>A0A9P8KXC0</accession>
<evidence type="ECO:0000313" key="2">
    <source>
        <dbReference type="EMBL" id="KAH0536559.1"/>
    </source>
</evidence>
<sequence length="133" mass="14971">KHSIYAFQAPGICIRDSHVADDNISPRDLKDELNDKLSWKLQEVVAMYYNDPAITLGQFAKHCTTNDQQIRTRLERRDRAAGKPDSTRKATPEQAPTRRTGKTIEGKRTPQPRCLEGSLLFKAKGYRSGRGGS</sequence>
<keyword evidence="3" id="KW-1185">Reference proteome</keyword>
<feature type="non-terminal residue" evidence="2">
    <location>
        <position position="1"/>
    </location>
</feature>
<reference evidence="2" key="1">
    <citation type="submission" date="2021-03" db="EMBL/GenBank/DDBJ databases">
        <title>Comparative genomics and phylogenomic investigation of the class Geoglossomycetes provide insights into ecological specialization and systematics.</title>
        <authorList>
            <person name="Melie T."/>
            <person name="Pirro S."/>
            <person name="Miller A.N."/>
            <person name="Quandt A."/>
        </authorList>
    </citation>
    <scope>NUCLEOTIDE SEQUENCE</scope>
    <source>
        <strain evidence="2">CAQ_001_2017</strain>
    </source>
</reference>
<name>A0A9P8KXC0_9PEZI</name>
<evidence type="ECO:0000313" key="3">
    <source>
        <dbReference type="Proteomes" id="UP000750711"/>
    </source>
</evidence>
<proteinExistence type="predicted"/>
<feature type="region of interest" description="Disordered" evidence="1">
    <location>
        <begin position="66"/>
        <end position="133"/>
    </location>
</feature>
<dbReference type="AlphaFoldDB" id="A0A9P8KXC0"/>
<feature type="compositionally biased region" description="Basic and acidic residues" evidence="1">
    <location>
        <begin position="70"/>
        <end position="91"/>
    </location>
</feature>